<dbReference type="EMBL" id="JH651384">
    <property type="protein sequence ID" value="EIJ34918.1"/>
    <property type="molecule type" value="Genomic_DNA"/>
</dbReference>
<gene>
    <name evidence="7" type="ORF">Thini_2364</name>
</gene>
<name>A0A656HDG4_THINJ</name>
<dbReference type="SUPFAM" id="SSF103088">
    <property type="entry name" value="OmpA-like"/>
    <property type="match status" value="1"/>
</dbReference>
<dbReference type="PRINTS" id="PR01021">
    <property type="entry name" value="OMPADOMAIN"/>
</dbReference>
<dbReference type="GO" id="GO:0009279">
    <property type="term" value="C:cell outer membrane"/>
    <property type="evidence" value="ECO:0007669"/>
    <property type="project" value="UniProtKB-SubCell"/>
</dbReference>
<dbReference type="Pfam" id="PF04972">
    <property type="entry name" value="BON"/>
    <property type="match status" value="1"/>
</dbReference>
<reference evidence="8" key="1">
    <citation type="journal article" date="2011" name="Stand. Genomic Sci.">
        <title>Genome sequence of the filamentous, gliding Thiothrix nivea neotype strain (JP2(T)).</title>
        <authorList>
            <person name="Lapidus A."/>
            <person name="Nolan M."/>
            <person name="Lucas S."/>
            <person name="Glavina Del Rio T."/>
            <person name="Tice H."/>
            <person name="Cheng J.F."/>
            <person name="Tapia R."/>
            <person name="Han C."/>
            <person name="Goodwin L."/>
            <person name="Pitluck S."/>
            <person name="Liolios K."/>
            <person name="Pagani I."/>
            <person name="Ivanova N."/>
            <person name="Huntemann M."/>
            <person name="Mavromatis K."/>
            <person name="Mikhailova N."/>
            <person name="Pati A."/>
            <person name="Chen A."/>
            <person name="Palaniappan K."/>
            <person name="Land M."/>
            <person name="Brambilla E.M."/>
            <person name="Rohde M."/>
            <person name="Abt B."/>
            <person name="Verbarg S."/>
            <person name="Goker M."/>
            <person name="Bristow J."/>
            <person name="Eisen J.A."/>
            <person name="Markowitz V."/>
            <person name="Hugenholtz P."/>
            <person name="Kyrpides N.C."/>
            <person name="Klenk H.P."/>
            <person name="Woyke T."/>
        </authorList>
    </citation>
    <scope>NUCLEOTIDE SEQUENCE [LARGE SCALE GENOMIC DNA]</scope>
    <source>
        <strain evidence="8">ATCC 35100 / DSM 5205 / JP2</strain>
    </source>
</reference>
<evidence type="ECO:0000256" key="3">
    <source>
        <dbReference type="ARBA" id="ARBA00023237"/>
    </source>
</evidence>
<dbReference type="Pfam" id="PF00691">
    <property type="entry name" value="OmpA"/>
    <property type="match status" value="1"/>
</dbReference>
<dbReference type="InterPro" id="IPR036737">
    <property type="entry name" value="OmpA-like_sf"/>
</dbReference>
<dbReference type="PRINTS" id="PR01023">
    <property type="entry name" value="NAFLGMOTY"/>
</dbReference>
<protein>
    <submittedName>
        <fullName evidence="7">OmpA/MotB domain protein</fullName>
    </submittedName>
</protein>
<dbReference type="Gene3D" id="3.30.1330.60">
    <property type="entry name" value="OmpA-like domain"/>
    <property type="match status" value="1"/>
</dbReference>
<dbReference type="RefSeq" id="WP_002708836.1">
    <property type="nucleotide sequence ID" value="NZ_JH651384.1"/>
</dbReference>
<dbReference type="InterPro" id="IPR006665">
    <property type="entry name" value="OmpA-like"/>
</dbReference>
<evidence type="ECO:0000256" key="2">
    <source>
        <dbReference type="ARBA" id="ARBA00023136"/>
    </source>
</evidence>
<dbReference type="InterPro" id="IPR007055">
    <property type="entry name" value="BON_dom"/>
</dbReference>
<dbReference type="AlphaFoldDB" id="A0A656HDG4"/>
<dbReference type="PANTHER" id="PTHR30329">
    <property type="entry name" value="STATOR ELEMENT OF FLAGELLAR MOTOR COMPLEX"/>
    <property type="match status" value="1"/>
</dbReference>
<sequence>MAISPFNKQQLLPLSTLMTLVVVTVLTLLSLLLRQPAIETDLLQRSRQALAEAGLPADMIRFNGRDGILIGSIASEAEAQRLQAVVASVYGVRAVKNRLIPASTTGQQEPADPPPTPSSGLYKPSRQYPIEQVDLSAIQFDYSKAELDAVAITALQGITAELQKHPSMRIEVSAHTDNQGTALGNMAVTQARAEVIRNYLLSQGVEARQVKAKGYGSTRPVASNDSDEGMQQNRRIEITVLQE</sequence>
<dbReference type="PANTHER" id="PTHR30329:SF21">
    <property type="entry name" value="LIPOPROTEIN YIAD-RELATED"/>
    <property type="match status" value="1"/>
</dbReference>
<evidence type="ECO:0000313" key="7">
    <source>
        <dbReference type="EMBL" id="EIJ34918.1"/>
    </source>
</evidence>
<dbReference type="InterPro" id="IPR006664">
    <property type="entry name" value="OMP_bac"/>
</dbReference>
<keyword evidence="2 4" id="KW-0472">Membrane</keyword>
<dbReference type="OrthoDB" id="5623772at2"/>
<feature type="region of interest" description="Disordered" evidence="5">
    <location>
        <begin position="101"/>
        <end position="124"/>
    </location>
</feature>
<evidence type="ECO:0000256" key="1">
    <source>
        <dbReference type="ARBA" id="ARBA00004442"/>
    </source>
</evidence>
<feature type="domain" description="OmpA-like" evidence="6">
    <location>
        <begin position="128"/>
        <end position="243"/>
    </location>
</feature>
<evidence type="ECO:0000313" key="8">
    <source>
        <dbReference type="Proteomes" id="UP000005317"/>
    </source>
</evidence>
<dbReference type="CDD" id="cd07185">
    <property type="entry name" value="OmpA_C-like"/>
    <property type="match status" value="1"/>
</dbReference>
<proteinExistence type="predicted"/>
<keyword evidence="8" id="KW-1185">Reference proteome</keyword>
<evidence type="ECO:0000259" key="6">
    <source>
        <dbReference type="PROSITE" id="PS51123"/>
    </source>
</evidence>
<dbReference type="Proteomes" id="UP000005317">
    <property type="component" value="Unassembled WGS sequence"/>
</dbReference>
<evidence type="ECO:0000256" key="4">
    <source>
        <dbReference type="PROSITE-ProRule" id="PRU00473"/>
    </source>
</evidence>
<dbReference type="InterPro" id="IPR050330">
    <property type="entry name" value="Bact_OuterMem_StrucFunc"/>
</dbReference>
<evidence type="ECO:0000256" key="5">
    <source>
        <dbReference type="SAM" id="MobiDB-lite"/>
    </source>
</evidence>
<organism evidence="7 8">
    <name type="scientific">Thiothrix nivea (strain ATCC 35100 / DSM 5205 / JP2)</name>
    <dbReference type="NCBI Taxonomy" id="870187"/>
    <lineage>
        <taxon>Bacteria</taxon>
        <taxon>Pseudomonadati</taxon>
        <taxon>Pseudomonadota</taxon>
        <taxon>Gammaproteobacteria</taxon>
        <taxon>Thiotrichales</taxon>
        <taxon>Thiotrichaceae</taxon>
        <taxon>Thiothrix</taxon>
    </lineage>
</organism>
<comment type="subcellular location">
    <subcellularLocation>
        <location evidence="1">Cell outer membrane</location>
    </subcellularLocation>
</comment>
<accession>A0A656HDG4</accession>
<keyword evidence="3" id="KW-0998">Cell outer membrane</keyword>
<dbReference type="PROSITE" id="PS51123">
    <property type="entry name" value="OMPA_2"/>
    <property type="match status" value="1"/>
</dbReference>